<keyword evidence="6" id="KW-0808">Transferase</keyword>
<accession>A0ABV6RI96</accession>
<dbReference type="InterPro" id="IPR003661">
    <property type="entry name" value="HisK_dim/P_dom"/>
</dbReference>
<gene>
    <name evidence="25" type="ORF">ACFFGH_02425</name>
</gene>
<comment type="catalytic activity">
    <reaction evidence="1">
        <text>ATP + protein L-histidine = ADP + protein N-phospho-L-histidine.</text>
        <dbReference type="EC" id="2.7.13.3"/>
    </reaction>
</comment>
<dbReference type="Gene3D" id="3.40.50.2300">
    <property type="match status" value="2"/>
</dbReference>
<dbReference type="PROSITE" id="PS50894">
    <property type="entry name" value="HPT"/>
    <property type="match status" value="1"/>
</dbReference>
<dbReference type="SUPFAM" id="SSF47384">
    <property type="entry name" value="Homodimeric domain of signal transducing histidine kinase"/>
    <property type="match status" value="1"/>
</dbReference>
<dbReference type="Gene3D" id="6.10.340.10">
    <property type="match status" value="1"/>
</dbReference>
<evidence type="ECO:0000256" key="17">
    <source>
        <dbReference type="SAM" id="MobiDB-lite"/>
    </source>
</evidence>
<dbReference type="InterPro" id="IPR001789">
    <property type="entry name" value="Sig_transdc_resp-reg_receiver"/>
</dbReference>
<dbReference type="InterPro" id="IPR035965">
    <property type="entry name" value="PAS-like_dom_sf"/>
</dbReference>
<keyword evidence="9" id="KW-0418">Kinase</keyword>
<evidence type="ECO:0000259" key="20">
    <source>
        <dbReference type="PROSITE" id="PS50110"/>
    </source>
</evidence>
<evidence type="ECO:0000256" key="10">
    <source>
        <dbReference type="ARBA" id="ARBA00022840"/>
    </source>
</evidence>
<dbReference type="SMART" id="SM00387">
    <property type="entry name" value="HATPase_c"/>
    <property type="match status" value="1"/>
</dbReference>
<dbReference type="Gene3D" id="1.20.120.160">
    <property type="entry name" value="HPT domain"/>
    <property type="match status" value="1"/>
</dbReference>
<keyword evidence="10" id="KW-0067">ATP-binding</keyword>
<dbReference type="PANTHER" id="PTHR45339">
    <property type="entry name" value="HYBRID SIGNAL TRANSDUCTION HISTIDINE KINASE J"/>
    <property type="match status" value="1"/>
</dbReference>
<comment type="subcellular location">
    <subcellularLocation>
        <location evidence="2">Cell membrane</location>
        <topology evidence="2">Multi-pass membrane protein</topology>
    </subcellularLocation>
</comment>
<proteinExistence type="predicted"/>
<keyword evidence="7 18" id="KW-0812">Transmembrane</keyword>
<dbReference type="CDD" id="cd00082">
    <property type="entry name" value="HisKA"/>
    <property type="match status" value="1"/>
</dbReference>
<dbReference type="PROSITE" id="PS50110">
    <property type="entry name" value="RESPONSE_REGULATORY"/>
    <property type="match status" value="2"/>
</dbReference>
<dbReference type="SMART" id="SM00091">
    <property type="entry name" value="PAS"/>
    <property type="match status" value="2"/>
</dbReference>
<dbReference type="InterPro" id="IPR008207">
    <property type="entry name" value="Sig_transdc_His_kin_Hpt_dom"/>
</dbReference>
<organism evidence="25 26">
    <name type="scientific">Lysobacter korlensis</name>
    <dbReference type="NCBI Taxonomy" id="553636"/>
    <lineage>
        <taxon>Bacteria</taxon>
        <taxon>Pseudomonadati</taxon>
        <taxon>Pseudomonadota</taxon>
        <taxon>Gammaproteobacteria</taxon>
        <taxon>Lysobacterales</taxon>
        <taxon>Lysobacteraceae</taxon>
        <taxon>Lysobacter</taxon>
    </lineage>
</organism>
<evidence type="ECO:0000259" key="23">
    <source>
        <dbReference type="PROSITE" id="PS50885"/>
    </source>
</evidence>
<dbReference type="PROSITE" id="PS50113">
    <property type="entry name" value="PAC"/>
    <property type="match status" value="1"/>
</dbReference>
<feature type="domain" description="PAS" evidence="21">
    <location>
        <begin position="394"/>
        <end position="448"/>
    </location>
</feature>
<dbReference type="Proteomes" id="UP001589896">
    <property type="component" value="Unassembled WGS sequence"/>
</dbReference>
<dbReference type="CDD" id="cd16922">
    <property type="entry name" value="HATPase_EvgS-ArcB-TorS-like"/>
    <property type="match status" value="1"/>
</dbReference>
<dbReference type="InterPro" id="IPR004358">
    <property type="entry name" value="Sig_transdc_His_kin-like_C"/>
</dbReference>
<evidence type="ECO:0000259" key="21">
    <source>
        <dbReference type="PROSITE" id="PS50112"/>
    </source>
</evidence>
<feature type="modified residue" description="4-aspartylphosphate" evidence="15">
    <location>
        <position position="1092"/>
    </location>
</feature>
<evidence type="ECO:0000256" key="7">
    <source>
        <dbReference type="ARBA" id="ARBA00022692"/>
    </source>
</evidence>
<dbReference type="EC" id="2.7.13.3" evidence="3"/>
<keyword evidence="12" id="KW-0902">Two-component regulatory system</keyword>
<dbReference type="SUPFAM" id="SSF52172">
    <property type="entry name" value="CheY-like"/>
    <property type="match status" value="2"/>
</dbReference>
<dbReference type="CDD" id="cd00130">
    <property type="entry name" value="PAS"/>
    <property type="match status" value="2"/>
</dbReference>
<keyword evidence="13 18" id="KW-0472">Membrane</keyword>
<dbReference type="SUPFAM" id="SSF55874">
    <property type="entry name" value="ATPase domain of HSP90 chaperone/DNA topoisomerase II/histidine kinase"/>
    <property type="match status" value="1"/>
</dbReference>
<dbReference type="PANTHER" id="PTHR45339:SF1">
    <property type="entry name" value="HYBRID SIGNAL TRANSDUCTION HISTIDINE KINASE J"/>
    <property type="match status" value="1"/>
</dbReference>
<feature type="modified residue" description="Phosphohistidine" evidence="14">
    <location>
        <position position="1245"/>
    </location>
</feature>
<dbReference type="PROSITE" id="PS50885">
    <property type="entry name" value="HAMP"/>
    <property type="match status" value="1"/>
</dbReference>
<evidence type="ECO:0000313" key="26">
    <source>
        <dbReference type="Proteomes" id="UP001589896"/>
    </source>
</evidence>
<evidence type="ECO:0000256" key="1">
    <source>
        <dbReference type="ARBA" id="ARBA00000085"/>
    </source>
</evidence>
<dbReference type="PROSITE" id="PS50109">
    <property type="entry name" value="HIS_KIN"/>
    <property type="match status" value="1"/>
</dbReference>
<dbReference type="SMART" id="SM00073">
    <property type="entry name" value="HPT"/>
    <property type="match status" value="1"/>
</dbReference>
<evidence type="ECO:0000259" key="24">
    <source>
        <dbReference type="PROSITE" id="PS50894"/>
    </source>
</evidence>
<evidence type="ECO:0000256" key="13">
    <source>
        <dbReference type="ARBA" id="ARBA00023136"/>
    </source>
</evidence>
<dbReference type="PRINTS" id="PR00344">
    <property type="entry name" value="BCTRLSENSOR"/>
</dbReference>
<feature type="domain" description="HAMP" evidence="23">
    <location>
        <begin position="319"/>
        <end position="371"/>
    </location>
</feature>
<feature type="domain" description="Response regulatory" evidence="20">
    <location>
        <begin position="1043"/>
        <end position="1160"/>
    </location>
</feature>
<feature type="domain" description="PAS" evidence="21">
    <location>
        <begin position="517"/>
        <end position="587"/>
    </location>
</feature>
<evidence type="ECO:0000259" key="19">
    <source>
        <dbReference type="PROSITE" id="PS50109"/>
    </source>
</evidence>
<feature type="modified residue" description="4-aspartylphosphate" evidence="15">
    <location>
        <position position="948"/>
    </location>
</feature>
<evidence type="ECO:0000256" key="5">
    <source>
        <dbReference type="ARBA" id="ARBA00022553"/>
    </source>
</evidence>
<dbReference type="SMART" id="SM00304">
    <property type="entry name" value="HAMP"/>
    <property type="match status" value="1"/>
</dbReference>
<dbReference type="InterPro" id="IPR013656">
    <property type="entry name" value="PAS_4"/>
</dbReference>
<dbReference type="CDD" id="cd00088">
    <property type="entry name" value="HPT"/>
    <property type="match status" value="1"/>
</dbReference>
<evidence type="ECO:0000256" key="3">
    <source>
        <dbReference type="ARBA" id="ARBA00012438"/>
    </source>
</evidence>
<sequence>MLRRIGLTPRVFIVFVAFAATLVVGLGLLANRSGRESLKAAAMSELLSTAIVREGRIREWVGEQTQAMETMAASPLLTQAVRTLASAPAGSAEQREAYATVAGELEARRAVHPGQHQMLGLIDARSGRILVSTLKAAEGASRANYPFVTEGRKATYVQSAFVSPLLQRPTMVISTPVQGADGEPLAILAIWNALDEVNSIVRSQSGLHRTDDAYLVNSAGQFVSQPRLLKRDVVLREAARTHSVRQCLQGRRGITVAPDYRKRDAVIVYRWMADQQLCLVTKQDLDEVLEPAREFGRQLAVFGALVLLLASGLALMLAHTIVRPVKVMLEGVKRFSGGERDLRLPVEGQDALAQLASEFNCMATTIGERERELRLNAERLEEIVAMRTAALAESEARIRLLLDSTAEAIYGVDRKGRCVFVNRACMELLGHTDADELLGEDMAALLRPVAGPDAGARSGQALQIHDTEDALEVSEVLLQRADGTPLITQLSAYPMRRGDARVGTVVTFLDISERKRAQRELDRFFSLSIDMLVIISMDGYFRRPNPVWEQVLGYTLDELKSKPFIDFVHPDDVEATQAEAARLAAGEITVSFENRYRAKDGSYRWMLWHATPSLEDGVIYAAASDITRLKETEAELQRAKQAAEAGSRAKSEFLANMSHEIRTPLNGVLGTVGLLMSTPLDRHQRELARLASASGETLLTIINDILDFAKIEAGKLSLEQLPFDLLQTVEEVSGMTGLQAADKGLDLIVRYPAEVPRQFVGDPGRLRQVLVNLVNNAIKFTERGHVLVDVSVESCSDSVAQLVIEIQDTGIGISPDEQARLFQKFNQADVSTTRRYGGTGLGLAISHELVRLMDGEIGVRSARGEGSTFWIRVALPVQQGAATQTVPVDLRGTRVLIVDDNAVNRRVLHEQILQWGMRNGSCASAHEALVALRKAVDEGDPYPIAILDYQMPDIDGEMLARAIKADPVLRDVALIMLTSLGTGDNSSGLQEIGFAAYLSKPVRQSDLLNALSRARGAQTGGGRSESQQREPAQYGPRKLDGGHVLLVEDNVTNRYIASLMLKDLGCQVDVASDGREALARLEQSEYDLVFMDCEMPVMDGFEATGCIRARSDAVARIPVIAVTAQAMQGDRERCIAAGMNDYITKPVQIRDFRAALERWLPTERVLRSRPADEAEASRQAPAADEALPTLDANVVAQLRELAQASDPTLLSQIFEAFQADTAQRIRTLREASAEADADLLRRTAHALKGASSNIGAARMAALAQSLETLGRLGTVTGSDPLIDQLQAAYEQVRAAIERL</sequence>
<reference evidence="25 26" key="1">
    <citation type="submission" date="2024-09" db="EMBL/GenBank/DDBJ databases">
        <authorList>
            <person name="Sun Q."/>
            <person name="Mori K."/>
        </authorList>
    </citation>
    <scope>NUCLEOTIDE SEQUENCE [LARGE SCALE GENOMIC DNA]</scope>
    <source>
        <strain evidence="25 26">KCTC 23076</strain>
    </source>
</reference>
<evidence type="ECO:0000256" key="16">
    <source>
        <dbReference type="SAM" id="Coils"/>
    </source>
</evidence>
<dbReference type="InterPro" id="IPR036097">
    <property type="entry name" value="HisK_dim/P_sf"/>
</dbReference>
<evidence type="ECO:0000256" key="18">
    <source>
        <dbReference type="SAM" id="Phobius"/>
    </source>
</evidence>
<dbReference type="Pfam" id="PF00512">
    <property type="entry name" value="HisKA"/>
    <property type="match status" value="1"/>
</dbReference>
<evidence type="ECO:0000313" key="25">
    <source>
        <dbReference type="EMBL" id="MFC0676709.1"/>
    </source>
</evidence>
<dbReference type="SMART" id="SM00388">
    <property type="entry name" value="HisKA"/>
    <property type="match status" value="1"/>
</dbReference>
<feature type="domain" description="Histidine kinase" evidence="19">
    <location>
        <begin position="656"/>
        <end position="877"/>
    </location>
</feature>
<dbReference type="Pfam" id="PF08448">
    <property type="entry name" value="PAS_4"/>
    <property type="match status" value="1"/>
</dbReference>
<keyword evidence="16" id="KW-0175">Coiled coil</keyword>
<evidence type="ECO:0000256" key="12">
    <source>
        <dbReference type="ARBA" id="ARBA00023012"/>
    </source>
</evidence>
<dbReference type="Pfam" id="PF00072">
    <property type="entry name" value="Response_reg"/>
    <property type="match status" value="2"/>
</dbReference>
<keyword evidence="5 15" id="KW-0597">Phosphoprotein</keyword>
<evidence type="ECO:0000256" key="9">
    <source>
        <dbReference type="ARBA" id="ARBA00022777"/>
    </source>
</evidence>
<keyword evidence="8" id="KW-0547">Nucleotide-binding</keyword>
<feature type="transmembrane region" description="Helical" evidence="18">
    <location>
        <begin position="12"/>
        <end position="30"/>
    </location>
</feature>
<dbReference type="Gene3D" id="3.30.565.10">
    <property type="entry name" value="Histidine kinase-like ATPase, C-terminal domain"/>
    <property type="match status" value="1"/>
</dbReference>
<dbReference type="Pfam" id="PF08447">
    <property type="entry name" value="PAS_3"/>
    <property type="match status" value="1"/>
</dbReference>
<dbReference type="InterPro" id="IPR036641">
    <property type="entry name" value="HPT_dom_sf"/>
</dbReference>
<feature type="domain" description="HPt" evidence="24">
    <location>
        <begin position="1206"/>
        <end position="1299"/>
    </location>
</feature>
<dbReference type="RefSeq" id="WP_386664490.1">
    <property type="nucleotide sequence ID" value="NZ_JBHLTG010000001.1"/>
</dbReference>
<feature type="domain" description="Response regulatory" evidence="20">
    <location>
        <begin position="894"/>
        <end position="1015"/>
    </location>
</feature>
<feature type="region of interest" description="Disordered" evidence="17">
    <location>
        <begin position="1014"/>
        <end position="1037"/>
    </location>
</feature>
<dbReference type="CDD" id="cd00156">
    <property type="entry name" value="REC"/>
    <property type="match status" value="1"/>
</dbReference>
<evidence type="ECO:0000256" key="14">
    <source>
        <dbReference type="PROSITE-ProRule" id="PRU00110"/>
    </source>
</evidence>
<keyword evidence="4" id="KW-1003">Cell membrane</keyword>
<dbReference type="CDD" id="cd06225">
    <property type="entry name" value="HAMP"/>
    <property type="match status" value="1"/>
</dbReference>
<dbReference type="InterPro" id="IPR000014">
    <property type="entry name" value="PAS"/>
</dbReference>
<feature type="domain" description="PAC" evidence="22">
    <location>
        <begin position="472"/>
        <end position="523"/>
    </location>
</feature>
<dbReference type="InterPro" id="IPR003594">
    <property type="entry name" value="HATPase_dom"/>
</dbReference>
<dbReference type="InterPro" id="IPR001610">
    <property type="entry name" value="PAC"/>
</dbReference>
<dbReference type="SMART" id="SM00086">
    <property type="entry name" value="PAC"/>
    <property type="match status" value="2"/>
</dbReference>
<evidence type="ECO:0000256" key="4">
    <source>
        <dbReference type="ARBA" id="ARBA00022475"/>
    </source>
</evidence>
<evidence type="ECO:0000256" key="11">
    <source>
        <dbReference type="ARBA" id="ARBA00022989"/>
    </source>
</evidence>
<dbReference type="EMBL" id="JBHLTG010000001">
    <property type="protein sequence ID" value="MFC0676709.1"/>
    <property type="molecule type" value="Genomic_DNA"/>
</dbReference>
<keyword evidence="11 18" id="KW-1133">Transmembrane helix</keyword>
<dbReference type="InterPro" id="IPR000700">
    <property type="entry name" value="PAS-assoc_C"/>
</dbReference>
<evidence type="ECO:0000256" key="2">
    <source>
        <dbReference type="ARBA" id="ARBA00004651"/>
    </source>
</evidence>
<evidence type="ECO:0000256" key="8">
    <source>
        <dbReference type="ARBA" id="ARBA00022741"/>
    </source>
</evidence>
<dbReference type="SUPFAM" id="SSF55785">
    <property type="entry name" value="PYP-like sensor domain (PAS domain)"/>
    <property type="match status" value="2"/>
</dbReference>
<dbReference type="InterPro" id="IPR005467">
    <property type="entry name" value="His_kinase_dom"/>
</dbReference>
<dbReference type="Gene3D" id="3.30.450.20">
    <property type="entry name" value="PAS domain"/>
    <property type="match status" value="3"/>
</dbReference>
<dbReference type="Pfam" id="PF00672">
    <property type="entry name" value="HAMP"/>
    <property type="match status" value="1"/>
</dbReference>
<dbReference type="SUPFAM" id="SSF158472">
    <property type="entry name" value="HAMP domain-like"/>
    <property type="match status" value="1"/>
</dbReference>
<dbReference type="InterPro" id="IPR011006">
    <property type="entry name" value="CheY-like_superfamily"/>
</dbReference>
<dbReference type="NCBIfam" id="TIGR00229">
    <property type="entry name" value="sensory_box"/>
    <property type="match status" value="2"/>
</dbReference>
<evidence type="ECO:0000256" key="6">
    <source>
        <dbReference type="ARBA" id="ARBA00022679"/>
    </source>
</evidence>
<dbReference type="Pfam" id="PF01627">
    <property type="entry name" value="Hpt"/>
    <property type="match status" value="1"/>
</dbReference>
<dbReference type="InterPro" id="IPR003660">
    <property type="entry name" value="HAMP_dom"/>
</dbReference>
<dbReference type="InterPro" id="IPR013655">
    <property type="entry name" value="PAS_fold_3"/>
</dbReference>
<dbReference type="InterPro" id="IPR036890">
    <property type="entry name" value="HATPase_C_sf"/>
</dbReference>
<keyword evidence="26" id="KW-1185">Reference proteome</keyword>
<name>A0ABV6RI96_9GAMM</name>
<comment type="caution">
    <text evidence="25">The sequence shown here is derived from an EMBL/GenBank/DDBJ whole genome shotgun (WGS) entry which is preliminary data.</text>
</comment>
<evidence type="ECO:0000256" key="15">
    <source>
        <dbReference type="PROSITE-ProRule" id="PRU00169"/>
    </source>
</evidence>
<dbReference type="Pfam" id="PF02518">
    <property type="entry name" value="HATPase_c"/>
    <property type="match status" value="1"/>
</dbReference>
<dbReference type="SUPFAM" id="SSF47226">
    <property type="entry name" value="Histidine-containing phosphotransfer domain, HPT domain"/>
    <property type="match status" value="1"/>
</dbReference>
<protein>
    <recommendedName>
        <fullName evidence="3">histidine kinase</fullName>
        <ecNumber evidence="3">2.7.13.3</ecNumber>
    </recommendedName>
</protein>
<dbReference type="PROSITE" id="PS50112">
    <property type="entry name" value="PAS"/>
    <property type="match status" value="2"/>
</dbReference>
<evidence type="ECO:0000259" key="22">
    <source>
        <dbReference type="PROSITE" id="PS50113"/>
    </source>
</evidence>
<feature type="coiled-coil region" evidence="16">
    <location>
        <begin position="622"/>
        <end position="649"/>
    </location>
</feature>
<dbReference type="Gene3D" id="1.10.287.130">
    <property type="match status" value="1"/>
</dbReference>
<dbReference type="CDD" id="cd17546">
    <property type="entry name" value="REC_hyHK_CKI1_RcsC-like"/>
    <property type="match status" value="1"/>
</dbReference>
<feature type="transmembrane region" description="Helical" evidence="18">
    <location>
        <begin position="299"/>
        <end position="318"/>
    </location>
</feature>
<dbReference type="SMART" id="SM00448">
    <property type="entry name" value="REC"/>
    <property type="match status" value="2"/>
</dbReference>